<name>A0A9P8UIU0_9PEZI</name>
<organism evidence="1 2">
    <name type="scientific">Truncatella angustata</name>
    <dbReference type="NCBI Taxonomy" id="152316"/>
    <lineage>
        <taxon>Eukaryota</taxon>
        <taxon>Fungi</taxon>
        <taxon>Dikarya</taxon>
        <taxon>Ascomycota</taxon>
        <taxon>Pezizomycotina</taxon>
        <taxon>Sordariomycetes</taxon>
        <taxon>Xylariomycetidae</taxon>
        <taxon>Amphisphaeriales</taxon>
        <taxon>Sporocadaceae</taxon>
        <taxon>Truncatella</taxon>
    </lineage>
</organism>
<dbReference type="EMBL" id="JAGPXC010000005">
    <property type="protein sequence ID" value="KAH6652911.1"/>
    <property type="molecule type" value="Genomic_DNA"/>
</dbReference>
<dbReference type="AlphaFoldDB" id="A0A9P8UIU0"/>
<gene>
    <name evidence="1" type="ORF">BKA67DRAFT_567872</name>
</gene>
<reference evidence="1" key="1">
    <citation type="journal article" date="2021" name="Nat. Commun.">
        <title>Genetic determinants of endophytism in the Arabidopsis root mycobiome.</title>
        <authorList>
            <person name="Mesny F."/>
            <person name="Miyauchi S."/>
            <person name="Thiergart T."/>
            <person name="Pickel B."/>
            <person name="Atanasova L."/>
            <person name="Karlsson M."/>
            <person name="Huettel B."/>
            <person name="Barry K.W."/>
            <person name="Haridas S."/>
            <person name="Chen C."/>
            <person name="Bauer D."/>
            <person name="Andreopoulos W."/>
            <person name="Pangilinan J."/>
            <person name="LaButti K."/>
            <person name="Riley R."/>
            <person name="Lipzen A."/>
            <person name="Clum A."/>
            <person name="Drula E."/>
            <person name="Henrissat B."/>
            <person name="Kohler A."/>
            <person name="Grigoriev I.V."/>
            <person name="Martin F.M."/>
            <person name="Hacquard S."/>
        </authorList>
    </citation>
    <scope>NUCLEOTIDE SEQUENCE</scope>
    <source>
        <strain evidence="1">MPI-SDFR-AT-0073</strain>
    </source>
</reference>
<dbReference type="GeneID" id="70131895"/>
<evidence type="ECO:0000313" key="2">
    <source>
        <dbReference type="Proteomes" id="UP000758603"/>
    </source>
</evidence>
<accession>A0A9P8UIU0</accession>
<proteinExistence type="predicted"/>
<protein>
    <submittedName>
        <fullName evidence="1">Uncharacterized protein</fullName>
    </submittedName>
</protein>
<evidence type="ECO:0000313" key="1">
    <source>
        <dbReference type="EMBL" id="KAH6652911.1"/>
    </source>
</evidence>
<comment type="caution">
    <text evidence="1">The sequence shown here is derived from an EMBL/GenBank/DDBJ whole genome shotgun (WGS) entry which is preliminary data.</text>
</comment>
<dbReference type="RefSeq" id="XP_045957188.1">
    <property type="nucleotide sequence ID" value="XM_046103003.1"/>
</dbReference>
<sequence length="77" mass="8642">MHSSMFREVLACDSTKLFLGLVRTKPSRTEVYFERCMSIRKTVTTVAFYTSVLVPRGASVVAQTAPTRIERTVAKTI</sequence>
<dbReference type="Proteomes" id="UP000758603">
    <property type="component" value="Unassembled WGS sequence"/>
</dbReference>
<keyword evidence="2" id="KW-1185">Reference proteome</keyword>